<evidence type="ECO:0000313" key="3">
    <source>
        <dbReference type="WBParaSite" id="nRc.2.0.1.t08855-RA"/>
    </source>
</evidence>
<organism evidence="2 3">
    <name type="scientific">Romanomermis culicivorax</name>
    <name type="common">Nematode worm</name>
    <dbReference type="NCBI Taxonomy" id="13658"/>
    <lineage>
        <taxon>Eukaryota</taxon>
        <taxon>Metazoa</taxon>
        <taxon>Ecdysozoa</taxon>
        <taxon>Nematoda</taxon>
        <taxon>Enoplea</taxon>
        <taxon>Dorylaimia</taxon>
        <taxon>Mermithida</taxon>
        <taxon>Mermithoidea</taxon>
        <taxon>Mermithidae</taxon>
        <taxon>Romanomermis</taxon>
    </lineage>
</organism>
<dbReference type="AlphaFoldDB" id="A0A915I4T6"/>
<dbReference type="InterPro" id="IPR035969">
    <property type="entry name" value="Rab-GAP_TBC_sf"/>
</dbReference>
<name>A0A915I4T6_ROMCU</name>
<dbReference type="SUPFAM" id="SSF47923">
    <property type="entry name" value="Ypt/Rab-GAP domain of gyp1p"/>
    <property type="match status" value="1"/>
</dbReference>
<evidence type="ECO:0000313" key="2">
    <source>
        <dbReference type="Proteomes" id="UP000887565"/>
    </source>
</evidence>
<dbReference type="Pfam" id="PF00566">
    <property type="entry name" value="RabGAP-TBC"/>
    <property type="match status" value="1"/>
</dbReference>
<feature type="domain" description="Rab-GAP TBC" evidence="1">
    <location>
        <begin position="249"/>
        <end position="373"/>
    </location>
</feature>
<evidence type="ECO:0000259" key="1">
    <source>
        <dbReference type="PROSITE" id="PS50086"/>
    </source>
</evidence>
<protein>
    <submittedName>
        <fullName evidence="3">Rab-GAP TBC domain-containing protein</fullName>
    </submittedName>
</protein>
<sequence length="373" mass="42633">MAAFHSRTAVSHTRIAASDPQAAAFYLQMAATRMWTAGFTCGWDMGPSDFLPTNNNDRKDNETYGDVISIKSKLSSIFLVSSTPSREKRRRSMAELLNDLYDTSNAGTLNNFFFADGSSSRSVSIETDSANDDHTMMKFTLNNRSATAARYSKQNLQKYDIDSIRKVIVQLKICVSKQNQLLVCYLKRKDHQMHRLQAKCDMVTAILQALSPKRSVDAKLQFTPDPLTCESGYAQWLNGMKAVARLPDGIPEHFRQKLWITLADHYVKTQQINWDDIKRWAFNDRMNPDDDELSLQIVKDLHRTGWSGLDGDKERIILRRVLLAYARYNKSIGYCQGFNVIVALILEITGYNEEQAFKVNRTTFKMQFMSKMP</sequence>
<dbReference type="PROSITE" id="PS50086">
    <property type="entry name" value="TBC_RABGAP"/>
    <property type="match status" value="1"/>
</dbReference>
<dbReference type="Gene3D" id="1.10.8.270">
    <property type="entry name" value="putative rabgap domain of human tbc1 domain family member 14 like domains"/>
    <property type="match status" value="1"/>
</dbReference>
<proteinExistence type="predicted"/>
<dbReference type="WBParaSite" id="nRc.2.0.1.t08855-RA">
    <property type="protein sequence ID" value="nRc.2.0.1.t08855-RA"/>
    <property type="gene ID" value="nRc.2.0.1.g08855"/>
</dbReference>
<dbReference type="PANTHER" id="PTHR13399:SF2">
    <property type="entry name" value="TRANSLOCON-ASSOCIATED PROTEIN SUBUNIT GAMMA"/>
    <property type="match status" value="1"/>
</dbReference>
<accession>A0A915I4T6</accession>
<reference evidence="3" key="1">
    <citation type="submission" date="2022-11" db="UniProtKB">
        <authorList>
            <consortium name="WormBaseParasite"/>
        </authorList>
    </citation>
    <scope>IDENTIFICATION</scope>
</reference>
<dbReference type="GO" id="GO:0005783">
    <property type="term" value="C:endoplasmic reticulum"/>
    <property type="evidence" value="ECO:0007669"/>
    <property type="project" value="TreeGrafter"/>
</dbReference>
<dbReference type="Proteomes" id="UP000887565">
    <property type="component" value="Unplaced"/>
</dbReference>
<keyword evidence="2" id="KW-1185">Reference proteome</keyword>
<dbReference type="InterPro" id="IPR000195">
    <property type="entry name" value="Rab-GAP-TBC_dom"/>
</dbReference>
<dbReference type="PANTHER" id="PTHR13399">
    <property type="entry name" value="TRANSLOCON-ASSOCIATED PROTEIN TRAP , GAMMA SUBUNIT"/>
    <property type="match status" value="1"/>
</dbReference>